<sequence length="362" mass="40819">MSGPRLEMPFAPGPAKGITSVRWTGGGRHEHLGCTVVKVDNTVPSLQYGTVRKFSMSARGGRATSGPWNRLKPANFDPLESIGLPSKGDARLLDFKAQERYYTKIVERYMAFCSDAGRGDELLRRLARMEISRETTGRNDKPQRVMAATTPDLALKTLPADNGASGQRDLTTIMMSMRKLREGIVASNRVDTFSIQAYIFCIRLSILVKHMESYQPAILHLLKRMHPVQQLTKTELQEFVGYLVLDLACRQNDLAEAHAIRHKWGLKDAKVDAILRSLAHDNYFLFWKVKRSVDGHKAKLMEFAEDGVKRQTLKCLGRSYLNIDLPSLEQYTNTGWPSLTRDCGVGWQLEGTKVIIRKPKTK</sequence>
<organism evidence="1 2">
    <name type="scientific">Hymenoscyphus albidus</name>
    <dbReference type="NCBI Taxonomy" id="595503"/>
    <lineage>
        <taxon>Eukaryota</taxon>
        <taxon>Fungi</taxon>
        <taxon>Dikarya</taxon>
        <taxon>Ascomycota</taxon>
        <taxon>Pezizomycotina</taxon>
        <taxon>Leotiomycetes</taxon>
        <taxon>Helotiales</taxon>
        <taxon>Helotiaceae</taxon>
        <taxon>Hymenoscyphus</taxon>
    </lineage>
</organism>
<proteinExistence type="predicted"/>
<dbReference type="OrthoDB" id="2100128at2759"/>
<dbReference type="EMBL" id="CAJVRM010000684">
    <property type="protein sequence ID" value="CAG8982788.1"/>
    <property type="molecule type" value="Genomic_DNA"/>
</dbReference>
<name>A0A9N9LZP8_9HELO</name>
<reference evidence="1" key="1">
    <citation type="submission" date="2021-07" db="EMBL/GenBank/DDBJ databases">
        <authorList>
            <person name="Durling M."/>
        </authorList>
    </citation>
    <scope>NUCLEOTIDE SEQUENCE</scope>
</reference>
<accession>A0A9N9LZP8</accession>
<evidence type="ECO:0000313" key="2">
    <source>
        <dbReference type="Proteomes" id="UP000701801"/>
    </source>
</evidence>
<evidence type="ECO:0000313" key="1">
    <source>
        <dbReference type="EMBL" id="CAG8982788.1"/>
    </source>
</evidence>
<gene>
    <name evidence="1" type="ORF">HYALB_00001069</name>
</gene>
<dbReference type="PANTHER" id="PTHR39398:SF1">
    <property type="entry name" value="CSN8_PSMD8_EIF3K DOMAIN-CONTAINING PROTEIN"/>
    <property type="match status" value="1"/>
</dbReference>
<protein>
    <recommendedName>
        <fullName evidence="3">CSN8/PSMD8/EIF3K domain-containing protein</fullName>
    </recommendedName>
</protein>
<keyword evidence="2" id="KW-1185">Reference proteome</keyword>
<dbReference type="PANTHER" id="PTHR39398">
    <property type="entry name" value="YALI0F14311P"/>
    <property type="match status" value="1"/>
</dbReference>
<evidence type="ECO:0008006" key="3">
    <source>
        <dbReference type="Google" id="ProtNLM"/>
    </source>
</evidence>
<comment type="caution">
    <text evidence="1">The sequence shown here is derived from an EMBL/GenBank/DDBJ whole genome shotgun (WGS) entry which is preliminary data.</text>
</comment>
<dbReference type="Proteomes" id="UP000701801">
    <property type="component" value="Unassembled WGS sequence"/>
</dbReference>
<dbReference type="AlphaFoldDB" id="A0A9N9LZP8"/>